<reference evidence="2" key="1">
    <citation type="journal article" date="2019" name="Int. J. Syst. Evol. Microbiol.">
        <title>The Global Catalogue of Microorganisms (GCM) 10K type strain sequencing project: providing services to taxonomists for standard genome sequencing and annotation.</title>
        <authorList>
            <consortium name="The Broad Institute Genomics Platform"/>
            <consortium name="The Broad Institute Genome Sequencing Center for Infectious Disease"/>
            <person name="Wu L."/>
            <person name="Ma J."/>
        </authorList>
    </citation>
    <scope>NUCLEOTIDE SEQUENCE [LARGE SCALE GENOMIC DNA]</scope>
    <source>
        <strain evidence="2">CCM 7043</strain>
    </source>
</reference>
<proteinExistence type="predicted"/>
<protein>
    <submittedName>
        <fullName evidence="1">DUF4331 family protein</fullName>
    </submittedName>
</protein>
<dbReference type="Proteomes" id="UP001597114">
    <property type="component" value="Unassembled WGS sequence"/>
</dbReference>
<dbReference type="Pfam" id="PF14224">
    <property type="entry name" value="DUF4331"/>
    <property type="match status" value="2"/>
</dbReference>
<evidence type="ECO:0000313" key="2">
    <source>
        <dbReference type="Proteomes" id="UP001597114"/>
    </source>
</evidence>
<accession>A0ABW4F3M5</accession>
<name>A0ABW4F3M5_9PSEU</name>
<dbReference type="InterPro" id="IPR025566">
    <property type="entry name" value="DUF4331"/>
</dbReference>
<keyword evidence="2" id="KW-1185">Reference proteome</keyword>
<gene>
    <name evidence="1" type="ORF">ACFSJD_29885</name>
</gene>
<dbReference type="EMBL" id="JBHUCO010000038">
    <property type="protein sequence ID" value="MFD1521741.1"/>
    <property type="molecule type" value="Genomic_DNA"/>
</dbReference>
<organism evidence="1 2">
    <name type="scientific">Pseudonocardia yunnanensis</name>
    <dbReference type="NCBI Taxonomy" id="58107"/>
    <lineage>
        <taxon>Bacteria</taxon>
        <taxon>Bacillati</taxon>
        <taxon>Actinomycetota</taxon>
        <taxon>Actinomycetes</taxon>
        <taxon>Pseudonocardiales</taxon>
        <taxon>Pseudonocardiaceae</taxon>
        <taxon>Pseudonocardia</taxon>
    </lineage>
</organism>
<dbReference type="RefSeq" id="WP_344722321.1">
    <property type="nucleotide sequence ID" value="NZ_BAAAUS010000011.1"/>
</dbReference>
<sequence length="361" mass="39572">MSHHFDTAIAKDDSRLNILDMYLFKGASTDSTAMIMTTNPDAQIFAPDTLHPEGLYAFRFDRDGDAREDVVFKFIYDDPRHRRGDSAESTYSQHFKVIRAEGDEIGGDAGDLLVEGEVGEEVSSDGIRAYVGVAAELWAADAFGFFTLVNGLFNENRFADEAFRHKQNLFKNRNVMATVLEVPNSLLGNGIIRSWATVSLYGHAPETQVYRWGLPLFTHLFLSNPELPDLADRYHTSVPSQDVENFGAAVTELVSKLTASAGASEGSGEYARQISSRICPALLPYEIGTVAEFGGAVFNGRPLHVDAFDVMLTLAANTPIADGVAPDVDRVRSNFPYCGSPYAKAEQAGLRPVRELIGLTY</sequence>
<evidence type="ECO:0000313" key="1">
    <source>
        <dbReference type="EMBL" id="MFD1521741.1"/>
    </source>
</evidence>
<comment type="caution">
    <text evidence="1">The sequence shown here is derived from an EMBL/GenBank/DDBJ whole genome shotgun (WGS) entry which is preliminary data.</text>
</comment>